<reference evidence="1" key="1">
    <citation type="submission" date="2021-02" db="EMBL/GenBank/DDBJ databases">
        <authorList>
            <person name="Dougan E. K."/>
            <person name="Rhodes N."/>
            <person name="Thang M."/>
            <person name="Chan C."/>
        </authorList>
    </citation>
    <scope>NUCLEOTIDE SEQUENCE</scope>
</reference>
<sequence length="395" mass="42592">MRGVIPLPQGVATTAWPGAQNFNGSIYCAYEDAIYEILYEFASVNLQDNTGEIFIGPALFVNTSQTPTVNGGLNCPSATPFPEVTTSTTTSTTTLPPPLQSCNTTAWNCSNSSSFSTLALQMINEQIDGNCIRGTIQALDVTTGTYVPICQFEGECFNACGVNPLDNYIYCMTEEPSNTGYIARLTCPTIPFFSDAGPSSAAGSICYIGTQRSSVSAGFSLDGRYVFIADEGGLFFQDGLDMLPAYDRRPIASDNVSFDLRPLAQNVTNPGQTEQINGFDLTVREVDLGNQTGDQNFTISCNDNYVMFQSLEVPTNFFNLTMVGSRPRGISGAQWEFQGRVFCAYNDFGEVFEVEVDTANLASQTVVAGFVNNSAQVFSNDGLNCLTAPTPFPDP</sequence>
<dbReference type="OrthoDB" id="421225at2759"/>
<keyword evidence="2" id="KW-1185">Reference proteome</keyword>
<protein>
    <submittedName>
        <fullName evidence="1">Uncharacterized protein</fullName>
    </submittedName>
</protein>
<proteinExistence type="predicted"/>
<dbReference type="Proteomes" id="UP000604046">
    <property type="component" value="Unassembled WGS sequence"/>
</dbReference>
<feature type="non-terminal residue" evidence="1">
    <location>
        <position position="1"/>
    </location>
</feature>
<accession>A0A812J269</accession>
<comment type="caution">
    <text evidence="1">The sequence shown here is derived from an EMBL/GenBank/DDBJ whole genome shotgun (WGS) entry which is preliminary data.</text>
</comment>
<dbReference type="EMBL" id="CAJNDS010000334">
    <property type="protein sequence ID" value="CAE7193475.1"/>
    <property type="molecule type" value="Genomic_DNA"/>
</dbReference>
<gene>
    <name evidence="1" type="ORF">SNAT2548_LOCUS5230</name>
</gene>
<dbReference type="SUPFAM" id="SSF82171">
    <property type="entry name" value="DPP6 N-terminal domain-like"/>
    <property type="match status" value="1"/>
</dbReference>
<evidence type="ECO:0000313" key="1">
    <source>
        <dbReference type="EMBL" id="CAE7193475.1"/>
    </source>
</evidence>
<organism evidence="1 2">
    <name type="scientific">Symbiodinium natans</name>
    <dbReference type="NCBI Taxonomy" id="878477"/>
    <lineage>
        <taxon>Eukaryota</taxon>
        <taxon>Sar</taxon>
        <taxon>Alveolata</taxon>
        <taxon>Dinophyceae</taxon>
        <taxon>Suessiales</taxon>
        <taxon>Symbiodiniaceae</taxon>
        <taxon>Symbiodinium</taxon>
    </lineage>
</organism>
<evidence type="ECO:0000313" key="2">
    <source>
        <dbReference type="Proteomes" id="UP000604046"/>
    </source>
</evidence>
<dbReference type="AlphaFoldDB" id="A0A812J269"/>
<name>A0A812J269_9DINO</name>